<reference evidence="1 2" key="1">
    <citation type="journal article" date="2013" name="Appl. Environ. Microbiol.">
        <title>The Carbohydrate Metabolism Signature of Lactococcus lactis Strain A12 Reveals Its Sourdough Ecosystem Origin.</title>
        <authorList>
            <person name="Passerini D."/>
            <person name="Coddeville M."/>
            <person name="Le Bourgeois P."/>
            <person name="Loubiere P."/>
            <person name="Ritzenthaler P."/>
            <person name="Fontagne-Faucher C."/>
            <person name="Daveran-Mingot M.L."/>
            <person name="Cocaign-Bousquet M."/>
        </authorList>
    </citation>
    <scope>NUCLEOTIDE SEQUENCE [LARGE SCALE GENOMIC DNA]</scope>
    <source>
        <strain evidence="1 2">A12</strain>
    </source>
</reference>
<proteinExistence type="predicted"/>
<evidence type="ECO:0000313" key="1">
    <source>
        <dbReference type="EMBL" id="CDG04134.1"/>
    </source>
</evidence>
<dbReference type="AlphaFoldDB" id="S6F5P3"/>
<organism evidence="1 2">
    <name type="scientific">Lactococcus lactis subsp. lactis A12</name>
    <dbReference type="NCBI Taxonomy" id="1137134"/>
    <lineage>
        <taxon>Bacteria</taxon>
        <taxon>Bacillati</taxon>
        <taxon>Bacillota</taxon>
        <taxon>Bacilli</taxon>
        <taxon>Lactobacillales</taxon>
        <taxon>Streptococcaceae</taxon>
        <taxon>Lactococcus</taxon>
    </lineage>
</organism>
<dbReference type="Proteomes" id="UP000015361">
    <property type="component" value="Unassembled WGS sequence"/>
</dbReference>
<protein>
    <submittedName>
        <fullName evidence="1">Uncharacterized protein</fullName>
    </submittedName>
</protein>
<comment type="caution">
    <text evidence="1">The sequence shown here is derived from an EMBL/GenBank/DDBJ whole genome shotgun (WGS) entry which is preliminary data.</text>
</comment>
<name>S6F5P3_LACLL</name>
<dbReference type="EMBL" id="CBLU010000006">
    <property type="protein sequence ID" value="CDG04134.1"/>
    <property type="molecule type" value="Genomic_DNA"/>
</dbReference>
<evidence type="ECO:0000313" key="2">
    <source>
        <dbReference type="Proteomes" id="UP000015361"/>
    </source>
</evidence>
<dbReference type="RefSeq" id="WP_021722230.1">
    <property type="nucleotide sequence ID" value="NZ_CBLU010000006.1"/>
</dbReference>
<accession>S6F5P3</accession>
<sequence>MKWTEKYKCGFSNGSNFESVEFLLDVENSNETKLFFKAYDANLCPLPDASTWSKKWLKKQVKFLNTVVSKDFIGEVWLDDVLARSV</sequence>
<gene>
    <name evidence="1" type="primary">LACR_1789</name>
    <name evidence="1" type="ORF">O9U_09625</name>
</gene>